<accession>A0A653DS23</accession>
<keyword evidence="2" id="KW-0813">Transport</keyword>
<evidence type="ECO:0000256" key="1">
    <source>
        <dbReference type="ARBA" id="ARBA00004651"/>
    </source>
</evidence>
<evidence type="ECO:0000256" key="6">
    <source>
        <dbReference type="ARBA" id="ARBA00022989"/>
    </source>
</evidence>
<evidence type="ECO:0000256" key="9">
    <source>
        <dbReference type="SAM" id="Phobius"/>
    </source>
</evidence>
<feature type="transmembrane region" description="Helical" evidence="9">
    <location>
        <begin position="393"/>
        <end position="413"/>
    </location>
</feature>
<dbReference type="GO" id="GO:0022857">
    <property type="term" value="F:transmembrane transporter activity"/>
    <property type="evidence" value="ECO:0007669"/>
    <property type="project" value="InterPro"/>
</dbReference>
<feature type="transmembrane region" description="Helical" evidence="9">
    <location>
        <begin position="115"/>
        <end position="137"/>
    </location>
</feature>
<proteinExistence type="predicted"/>
<feature type="transmembrane region" description="Helical" evidence="9">
    <location>
        <begin position="174"/>
        <end position="195"/>
    </location>
</feature>
<dbReference type="OrthoDB" id="4142200at2759"/>
<evidence type="ECO:0000313" key="11">
    <source>
        <dbReference type="EMBL" id="VEN62817.1"/>
    </source>
</evidence>
<evidence type="ECO:0000259" key="10">
    <source>
        <dbReference type="PROSITE" id="PS50850"/>
    </source>
</evidence>
<dbReference type="FunFam" id="1.20.1250.20:FF:000218">
    <property type="entry name" value="facilitated trehalose transporter Tret1"/>
    <property type="match status" value="1"/>
</dbReference>
<keyword evidence="5 9" id="KW-0812">Transmembrane</keyword>
<dbReference type="AlphaFoldDB" id="A0A653DS23"/>
<dbReference type="PANTHER" id="PTHR48021:SF46">
    <property type="entry name" value="MAJOR FACILITATOR SUPERFAMILY (MFS) PROFILE DOMAIN-CONTAINING PROTEIN"/>
    <property type="match status" value="1"/>
</dbReference>
<feature type="transmembrane region" description="Helical" evidence="9">
    <location>
        <begin position="149"/>
        <end position="168"/>
    </location>
</feature>
<dbReference type="Proteomes" id="UP000410492">
    <property type="component" value="Unassembled WGS sequence"/>
</dbReference>
<dbReference type="InterPro" id="IPR036259">
    <property type="entry name" value="MFS_trans_sf"/>
</dbReference>
<evidence type="ECO:0000256" key="8">
    <source>
        <dbReference type="ARBA" id="ARBA00023180"/>
    </source>
</evidence>
<gene>
    <name evidence="11" type="ORF">CALMAC_LOCUS19827</name>
</gene>
<dbReference type="GO" id="GO:0005886">
    <property type="term" value="C:plasma membrane"/>
    <property type="evidence" value="ECO:0007669"/>
    <property type="project" value="UniProtKB-SubCell"/>
</dbReference>
<keyword evidence="8" id="KW-0325">Glycoprotein</keyword>
<reference evidence="11 12" key="1">
    <citation type="submission" date="2019-01" db="EMBL/GenBank/DDBJ databases">
        <authorList>
            <person name="Sayadi A."/>
        </authorList>
    </citation>
    <scope>NUCLEOTIDE SEQUENCE [LARGE SCALE GENOMIC DNA]</scope>
</reference>
<comment type="subcellular location">
    <subcellularLocation>
        <location evidence="1">Cell membrane</location>
        <topology evidence="1">Multi-pass membrane protein</topology>
    </subcellularLocation>
</comment>
<evidence type="ECO:0000256" key="7">
    <source>
        <dbReference type="ARBA" id="ARBA00023136"/>
    </source>
</evidence>
<feature type="domain" description="Major facilitator superfamily (MFS) profile" evidence="10">
    <location>
        <begin position="20"/>
        <end position="447"/>
    </location>
</feature>
<keyword evidence="6 9" id="KW-1133">Transmembrane helix</keyword>
<organism evidence="11 12">
    <name type="scientific">Callosobruchus maculatus</name>
    <name type="common">Southern cowpea weevil</name>
    <name type="synonym">Pulse bruchid</name>
    <dbReference type="NCBI Taxonomy" id="64391"/>
    <lineage>
        <taxon>Eukaryota</taxon>
        <taxon>Metazoa</taxon>
        <taxon>Ecdysozoa</taxon>
        <taxon>Arthropoda</taxon>
        <taxon>Hexapoda</taxon>
        <taxon>Insecta</taxon>
        <taxon>Pterygota</taxon>
        <taxon>Neoptera</taxon>
        <taxon>Endopterygota</taxon>
        <taxon>Coleoptera</taxon>
        <taxon>Polyphaga</taxon>
        <taxon>Cucujiformia</taxon>
        <taxon>Chrysomeloidea</taxon>
        <taxon>Chrysomelidae</taxon>
        <taxon>Bruchinae</taxon>
        <taxon>Bruchini</taxon>
        <taxon>Callosobruchus</taxon>
    </lineage>
</organism>
<dbReference type="InterPro" id="IPR005828">
    <property type="entry name" value="MFS_sugar_transport-like"/>
</dbReference>
<feature type="transmembrane region" description="Helical" evidence="9">
    <location>
        <begin position="357"/>
        <end position="381"/>
    </location>
</feature>
<feature type="transmembrane region" description="Helical" evidence="9">
    <location>
        <begin position="12"/>
        <end position="32"/>
    </location>
</feature>
<keyword evidence="4" id="KW-0762">Sugar transport</keyword>
<evidence type="ECO:0000313" key="12">
    <source>
        <dbReference type="Proteomes" id="UP000410492"/>
    </source>
</evidence>
<keyword evidence="12" id="KW-1185">Reference proteome</keyword>
<evidence type="ECO:0000256" key="3">
    <source>
        <dbReference type="ARBA" id="ARBA00022475"/>
    </source>
</evidence>
<feature type="transmembrane region" description="Helical" evidence="9">
    <location>
        <begin position="67"/>
        <end position="85"/>
    </location>
</feature>
<dbReference type="SUPFAM" id="SSF103473">
    <property type="entry name" value="MFS general substrate transporter"/>
    <property type="match status" value="1"/>
</dbReference>
<dbReference type="InterPro" id="IPR003663">
    <property type="entry name" value="Sugar/inositol_transpt"/>
</dbReference>
<name>A0A653DS23_CALMS</name>
<protein>
    <recommendedName>
        <fullName evidence="10">Major facilitator superfamily (MFS) profile domain-containing protein</fullName>
    </recommendedName>
</protein>
<dbReference type="PANTHER" id="PTHR48021">
    <property type="match status" value="1"/>
</dbReference>
<dbReference type="Gene3D" id="1.20.1250.20">
    <property type="entry name" value="MFS general substrate transporter like domains"/>
    <property type="match status" value="1"/>
</dbReference>
<evidence type="ECO:0000256" key="5">
    <source>
        <dbReference type="ARBA" id="ARBA00022692"/>
    </source>
</evidence>
<dbReference type="InterPro" id="IPR005829">
    <property type="entry name" value="Sugar_transporter_CS"/>
</dbReference>
<dbReference type="PROSITE" id="PS50850">
    <property type="entry name" value="MFS"/>
    <property type="match status" value="1"/>
</dbReference>
<feature type="transmembrane region" description="Helical" evidence="9">
    <location>
        <begin position="297"/>
        <end position="316"/>
    </location>
</feature>
<evidence type="ECO:0000256" key="4">
    <source>
        <dbReference type="ARBA" id="ARBA00022597"/>
    </source>
</evidence>
<feature type="transmembrane region" description="Helical" evidence="9">
    <location>
        <begin position="323"/>
        <end position="345"/>
    </location>
</feature>
<dbReference type="InterPro" id="IPR050549">
    <property type="entry name" value="MFS_Trehalose_Transporter"/>
</dbReference>
<dbReference type="PROSITE" id="PS00216">
    <property type="entry name" value="SUGAR_TRANSPORT_1"/>
    <property type="match status" value="1"/>
</dbReference>
<keyword evidence="7 9" id="KW-0472">Membrane</keyword>
<sequence length="478" mass="53562">MKTAKSPNEKEGLFTGTWTQVFASTVGTLFAISDGMNYGWTSPIIPYLISDESHIKTTLHEAEYLETAIMVGSFFGLPGTIYFVNKIGRKKSLLLAAVVNLICWVVVGLGDTMAYLLVARFFFGMAANMSFVAAPMYVAEIADQKIRGFLSSITYLMMLVGFIIVYSIGPYTPFYTTPVIGSVILLIELSTFTFMPESPYYLLYHQKFEEAKTSLQYFRPNRNITAELEEISKAVERQKTEHGRLMDLVIVPSNRKAMIIMTVLNGGQHLVAISIILMNLHSILQSADSAYMDSRHAAILFSVIMLVSAQMASLQVDKYGRKALLIVSTVMTGFCLLALAVYFNLKYNNYDVKGISWIPIASVMVYAFTFKMGLGIVPIIITSEIFTAKLKALGMTIADAWYVIGATVSVQIYQSLSEYGYHVPFYVFTFCSFIIAAFTYFYIPETKGKTLEEIQMLLKGEVVPVRSREEEEKMIRVL</sequence>
<feature type="transmembrane region" description="Helical" evidence="9">
    <location>
        <begin position="92"/>
        <end position="109"/>
    </location>
</feature>
<dbReference type="PRINTS" id="PR00171">
    <property type="entry name" value="SUGRTRNSPORT"/>
</dbReference>
<evidence type="ECO:0000256" key="2">
    <source>
        <dbReference type="ARBA" id="ARBA00022448"/>
    </source>
</evidence>
<dbReference type="Pfam" id="PF00083">
    <property type="entry name" value="Sugar_tr"/>
    <property type="match status" value="1"/>
</dbReference>
<keyword evidence="3" id="KW-1003">Cell membrane</keyword>
<dbReference type="EMBL" id="CAACVG010014173">
    <property type="protein sequence ID" value="VEN62817.1"/>
    <property type="molecule type" value="Genomic_DNA"/>
</dbReference>
<dbReference type="InterPro" id="IPR020846">
    <property type="entry name" value="MFS_dom"/>
</dbReference>
<feature type="transmembrane region" description="Helical" evidence="9">
    <location>
        <begin position="425"/>
        <end position="443"/>
    </location>
</feature>
<feature type="transmembrane region" description="Helical" evidence="9">
    <location>
        <begin position="257"/>
        <end position="277"/>
    </location>
</feature>